<gene>
    <name evidence="1" type="ORF">RIF29_00747</name>
</gene>
<sequence>MVDVGAATHAGNLTVAVTDGESTNGRPQRVVLPKQAKDGLQRPKLNQNLAQSQKKPSVSQVSILKRNDSRVSYVDLGKDTAHELEARKEQEAAILKIMSKKQNEIWENYKAGKANAEDLLNQHVYQRSEDDIAHISNILRMGLAESVSIKKPPDIKQNDGSNSLLLQERESSAGNGVRIRFWLDPWLPGKPPLIDFPGVSVPIWEREYTVSNYSTNGAWRWDLLEAYLPQEIINILAAMMPPVMDQDADSVAWSRETNGEFSIPSAIAIL</sequence>
<name>A0AAN9IW69_CROPI</name>
<comment type="caution">
    <text evidence="1">The sequence shown here is derived from an EMBL/GenBank/DDBJ whole genome shotgun (WGS) entry which is preliminary data.</text>
</comment>
<reference evidence="1 2" key="1">
    <citation type="submission" date="2024-01" db="EMBL/GenBank/DDBJ databases">
        <title>The genomes of 5 underutilized Papilionoideae crops provide insights into root nodulation and disease resistanc.</title>
        <authorList>
            <person name="Yuan L."/>
        </authorList>
    </citation>
    <scope>NUCLEOTIDE SEQUENCE [LARGE SCALE GENOMIC DNA]</scope>
    <source>
        <strain evidence="1">ZHUSHIDOU_FW_LH</strain>
        <tissue evidence="1">Leaf</tissue>
    </source>
</reference>
<organism evidence="1 2">
    <name type="scientific">Crotalaria pallida</name>
    <name type="common">Smooth rattlebox</name>
    <name type="synonym">Crotalaria striata</name>
    <dbReference type="NCBI Taxonomy" id="3830"/>
    <lineage>
        <taxon>Eukaryota</taxon>
        <taxon>Viridiplantae</taxon>
        <taxon>Streptophyta</taxon>
        <taxon>Embryophyta</taxon>
        <taxon>Tracheophyta</taxon>
        <taxon>Spermatophyta</taxon>
        <taxon>Magnoliopsida</taxon>
        <taxon>eudicotyledons</taxon>
        <taxon>Gunneridae</taxon>
        <taxon>Pentapetalae</taxon>
        <taxon>rosids</taxon>
        <taxon>fabids</taxon>
        <taxon>Fabales</taxon>
        <taxon>Fabaceae</taxon>
        <taxon>Papilionoideae</taxon>
        <taxon>50 kb inversion clade</taxon>
        <taxon>genistoids sensu lato</taxon>
        <taxon>core genistoids</taxon>
        <taxon>Crotalarieae</taxon>
        <taxon>Crotalaria</taxon>
    </lineage>
</organism>
<evidence type="ECO:0000313" key="2">
    <source>
        <dbReference type="Proteomes" id="UP001372338"/>
    </source>
</evidence>
<evidence type="ECO:0000313" key="1">
    <source>
        <dbReference type="EMBL" id="KAK7287467.1"/>
    </source>
</evidence>
<dbReference type="Proteomes" id="UP001372338">
    <property type="component" value="Unassembled WGS sequence"/>
</dbReference>
<keyword evidence="2" id="KW-1185">Reference proteome</keyword>
<proteinExistence type="predicted"/>
<dbReference type="EMBL" id="JAYWIO010000001">
    <property type="protein sequence ID" value="KAK7287467.1"/>
    <property type="molecule type" value="Genomic_DNA"/>
</dbReference>
<dbReference type="AlphaFoldDB" id="A0AAN9IW69"/>
<protein>
    <submittedName>
        <fullName evidence="1">Uncharacterized protein</fullName>
    </submittedName>
</protein>
<accession>A0AAN9IW69</accession>